<gene>
    <name evidence="6" type="primary">MPUL0B11990</name>
    <name evidence="6" type="ORF">METSCH_B11990</name>
</gene>
<evidence type="ECO:0000313" key="6">
    <source>
        <dbReference type="EMBL" id="QBM87985.1"/>
    </source>
</evidence>
<sequence>MQKKSVALLKKIDSTIYQILDKFQDMFEKAVIEEKPKELLAVENAAMEFDALTIVRLCKDLLGITRGLRETWCLESIKVKPDDKQDEEAGEEAMMEVYTKFNALIDRIAALESTA</sequence>
<evidence type="ECO:0000256" key="1">
    <source>
        <dbReference type="ARBA" id="ARBA00004123"/>
    </source>
</evidence>
<comment type="subcellular location">
    <subcellularLocation>
        <location evidence="1">Nucleus</location>
    </subcellularLocation>
</comment>
<dbReference type="Pfam" id="PF06179">
    <property type="entry name" value="Med22"/>
    <property type="match status" value="1"/>
</dbReference>
<dbReference type="InterPro" id="IPR009332">
    <property type="entry name" value="Med22"/>
</dbReference>
<evidence type="ECO:0000256" key="5">
    <source>
        <dbReference type="ARBA" id="ARBA00023242"/>
    </source>
</evidence>
<evidence type="ECO:0000313" key="7">
    <source>
        <dbReference type="Proteomes" id="UP000292447"/>
    </source>
</evidence>
<dbReference type="GO" id="GO:0006357">
    <property type="term" value="P:regulation of transcription by RNA polymerase II"/>
    <property type="evidence" value="ECO:0007669"/>
    <property type="project" value="InterPro"/>
</dbReference>
<dbReference type="GO" id="GO:0016592">
    <property type="term" value="C:mediator complex"/>
    <property type="evidence" value="ECO:0007669"/>
    <property type="project" value="InterPro"/>
</dbReference>
<dbReference type="EMBL" id="CP034457">
    <property type="protein sequence ID" value="QBM87985.1"/>
    <property type="molecule type" value="Genomic_DNA"/>
</dbReference>
<dbReference type="Proteomes" id="UP000292447">
    <property type="component" value="Chromosome II"/>
</dbReference>
<proteinExistence type="inferred from homology"/>
<keyword evidence="4" id="KW-0804">Transcription</keyword>
<dbReference type="GO" id="GO:0003712">
    <property type="term" value="F:transcription coregulator activity"/>
    <property type="evidence" value="ECO:0007669"/>
    <property type="project" value="InterPro"/>
</dbReference>
<name>A0A4P6XN11_9ASCO</name>
<reference evidence="7" key="1">
    <citation type="submission" date="2019-03" db="EMBL/GenBank/DDBJ databases">
        <title>Snf2 controls pulcherriminic acid biosynthesis and connects pigmentation and antifungal activity of the yeast Metschnikowia pulcherrima.</title>
        <authorList>
            <person name="Gore-Lloyd D."/>
            <person name="Sumann I."/>
            <person name="Brachmann A.O."/>
            <person name="Schneeberger K."/>
            <person name="Ortiz-Merino R.A."/>
            <person name="Moreno-Beltran M."/>
            <person name="Schlaefli M."/>
            <person name="Kirner P."/>
            <person name="Santos Kron A."/>
            <person name="Wolfe K.H."/>
            <person name="Piel J."/>
            <person name="Ahrens C.H."/>
            <person name="Henk D."/>
            <person name="Freimoser F.M."/>
        </authorList>
    </citation>
    <scope>NUCLEOTIDE SEQUENCE [LARGE SCALE GENOMIC DNA]</scope>
    <source>
        <strain evidence="7">APC 1.2</strain>
    </source>
</reference>
<evidence type="ECO:0000256" key="4">
    <source>
        <dbReference type="ARBA" id="ARBA00023163"/>
    </source>
</evidence>
<organism evidence="6 7">
    <name type="scientific">Metschnikowia aff. pulcherrima</name>
    <dbReference type="NCBI Taxonomy" id="2163413"/>
    <lineage>
        <taxon>Eukaryota</taxon>
        <taxon>Fungi</taxon>
        <taxon>Dikarya</taxon>
        <taxon>Ascomycota</taxon>
        <taxon>Saccharomycotina</taxon>
        <taxon>Pichiomycetes</taxon>
        <taxon>Metschnikowiaceae</taxon>
        <taxon>Metschnikowia</taxon>
    </lineage>
</organism>
<dbReference type="STRING" id="2163413.A0A4P6XN11"/>
<evidence type="ECO:0000256" key="3">
    <source>
        <dbReference type="ARBA" id="ARBA00023015"/>
    </source>
</evidence>
<dbReference type="AlphaFoldDB" id="A0A4P6XN11"/>
<dbReference type="Gene3D" id="6.10.280.160">
    <property type="entry name" value="Mediator of RNA polymerase II transcription subunit 22"/>
    <property type="match status" value="1"/>
</dbReference>
<evidence type="ECO:0000256" key="2">
    <source>
        <dbReference type="ARBA" id="ARBA00005942"/>
    </source>
</evidence>
<protein>
    <submittedName>
        <fullName evidence="6">Mediator of RNA polymerase II transcription subunit 22</fullName>
    </submittedName>
</protein>
<keyword evidence="7" id="KW-1185">Reference proteome</keyword>
<comment type="similarity">
    <text evidence="2">Belongs to the Mediator complex subunit 22 family.</text>
</comment>
<accession>A0A4P6XN11</accession>
<keyword evidence="5" id="KW-0539">Nucleus</keyword>
<keyword evidence="3" id="KW-0805">Transcription regulation</keyword>